<feature type="transmembrane region" description="Helical" evidence="1">
    <location>
        <begin position="6"/>
        <end position="28"/>
    </location>
</feature>
<keyword evidence="1" id="KW-1133">Transmembrane helix</keyword>
<reference evidence="2 3" key="1">
    <citation type="submission" date="2024-05" db="EMBL/GenBank/DDBJ databases">
        <title>Genetic variation in Jamaican populations of the coffee berry borer (Hypothenemus hampei).</title>
        <authorList>
            <person name="Errbii M."/>
            <person name="Myrie A."/>
        </authorList>
    </citation>
    <scope>NUCLEOTIDE SEQUENCE [LARGE SCALE GENOMIC DNA]</scope>
    <source>
        <strain evidence="2">JA-Hopewell-2020-01-JO</strain>
        <tissue evidence="2">Whole body</tissue>
    </source>
</reference>
<dbReference type="EMBL" id="JBDJPC010000007">
    <property type="protein sequence ID" value="KAL1494625.1"/>
    <property type="molecule type" value="Genomic_DNA"/>
</dbReference>
<keyword evidence="1" id="KW-0812">Transmembrane</keyword>
<evidence type="ECO:0000313" key="2">
    <source>
        <dbReference type="EMBL" id="KAL1494625.1"/>
    </source>
</evidence>
<sequence>MKMCESTIVFKVFFLNLVFFHISLSTLMDSQGIGDTFRQCLAAYHPQNDLRRCFGIGTISRLQILDSSPEFDIIDGLTFSKDPTQELREDSYNYAEQNPADFRSIIDTFEHVFSKRAMRWDMNFIYPGLAMRIFPAVSPGGFLEFYLDPNQETINGQHFKEFGTGRLLARQFLVPLLLGFKFNIASIVPIIFGVLVLLAKKLVFVSKIALILSSAFGLGSLLFNYGGNNQNGYVPSHNNYYQTSQHHPTTFGQYYKNNEEYPSQSVLQYRGVETAPQDEINLYENRELNGQLNEDGKIRKGRNFAWNDDEKIKLKKEN</sequence>
<dbReference type="Pfam" id="PF07898">
    <property type="entry name" value="DUF1676"/>
    <property type="match status" value="1"/>
</dbReference>
<protein>
    <recommendedName>
        <fullName evidence="4">Osiris 10</fullName>
    </recommendedName>
</protein>
<feature type="transmembrane region" description="Helical" evidence="1">
    <location>
        <begin position="204"/>
        <end position="223"/>
    </location>
</feature>
<gene>
    <name evidence="2" type="ORF">ABEB36_010195</name>
</gene>
<proteinExistence type="predicted"/>
<evidence type="ECO:0000256" key="1">
    <source>
        <dbReference type="SAM" id="Phobius"/>
    </source>
</evidence>
<keyword evidence="1" id="KW-0472">Membrane</keyword>
<organism evidence="2 3">
    <name type="scientific">Hypothenemus hampei</name>
    <name type="common">Coffee berry borer</name>
    <dbReference type="NCBI Taxonomy" id="57062"/>
    <lineage>
        <taxon>Eukaryota</taxon>
        <taxon>Metazoa</taxon>
        <taxon>Ecdysozoa</taxon>
        <taxon>Arthropoda</taxon>
        <taxon>Hexapoda</taxon>
        <taxon>Insecta</taxon>
        <taxon>Pterygota</taxon>
        <taxon>Neoptera</taxon>
        <taxon>Endopterygota</taxon>
        <taxon>Coleoptera</taxon>
        <taxon>Polyphaga</taxon>
        <taxon>Cucujiformia</taxon>
        <taxon>Curculionidae</taxon>
        <taxon>Scolytinae</taxon>
        <taxon>Hypothenemus</taxon>
    </lineage>
</organism>
<name>A0ABD1EIU2_HYPHA</name>
<feature type="transmembrane region" description="Helical" evidence="1">
    <location>
        <begin position="172"/>
        <end position="198"/>
    </location>
</feature>
<dbReference type="PANTHER" id="PTHR21879">
    <property type="entry name" value="FI03362P-RELATED-RELATED"/>
    <property type="match status" value="1"/>
</dbReference>
<evidence type="ECO:0008006" key="4">
    <source>
        <dbReference type="Google" id="ProtNLM"/>
    </source>
</evidence>
<dbReference type="Proteomes" id="UP001566132">
    <property type="component" value="Unassembled WGS sequence"/>
</dbReference>
<dbReference type="InterPro" id="IPR012464">
    <property type="entry name" value="DUF1676"/>
</dbReference>
<comment type="caution">
    <text evidence="2">The sequence shown here is derived from an EMBL/GenBank/DDBJ whole genome shotgun (WGS) entry which is preliminary data.</text>
</comment>
<accession>A0ABD1EIU2</accession>
<dbReference type="AlphaFoldDB" id="A0ABD1EIU2"/>
<dbReference type="PANTHER" id="PTHR21879:SF27">
    <property type="entry name" value="OSIRIS 10A"/>
    <property type="match status" value="1"/>
</dbReference>
<evidence type="ECO:0000313" key="3">
    <source>
        <dbReference type="Proteomes" id="UP001566132"/>
    </source>
</evidence>
<keyword evidence="3" id="KW-1185">Reference proteome</keyword>